<name>A0AB34GMR1_ESCRO</name>
<evidence type="ECO:0000313" key="2">
    <source>
        <dbReference type="Proteomes" id="UP001159641"/>
    </source>
</evidence>
<comment type="caution">
    <text evidence="1">The sequence shown here is derived from an EMBL/GenBank/DDBJ whole genome shotgun (WGS) entry which is preliminary data.</text>
</comment>
<accession>A0AB34GMR1</accession>
<dbReference type="Proteomes" id="UP001159641">
    <property type="component" value="Unassembled WGS sequence"/>
</dbReference>
<organism evidence="1 2">
    <name type="scientific">Eschrichtius robustus</name>
    <name type="common">California gray whale</name>
    <name type="synonym">Eschrichtius gibbosus</name>
    <dbReference type="NCBI Taxonomy" id="9764"/>
    <lineage>
        <taxon>Eukaryota</taxon>
        <taxon>Metazoa</taxon>
        <taxon>Chordata</taxon>
        <taxon>Craniata</taxon>
        <taxon>Vertebrata</taxon>
        <taxon>Euteleostomi</taxon>
        <taxon>Mammalia</taxon>
        <taxon>Eutheria</taxon>
        <taxon>Laurasiatheria</taxon>
        <taxon>Artiodactyla</taxon>
        <taxon>Whippomorpha</taxon>
        <taxon>Cetacea</taxon>
        <taxon>Mysticeti</taxon>
        <taxon>Eschrichtiidae</taxon>
        <taxon>Eschrichtius</taxon>
    </lineage>
</organism>
<protein>
    <submittedName>
        <fullName evidence="1">Uncharacterized protein</fullName>
    </submittedName>
</protein>
<keyword evidence="2" id="KW-1185">Reference proteome</keyword>
<gene>
    <name evidence="1" type="ORF">J1605_011571</name>
</gene>
<reference evidence="1 2" key="1">
    <citation type="submission" date="2022-11" db="EMBL/GenBank/DDBJ databases">
        <title>Whole genome sequence of Eschrichtius robustus ER-17-0199.</title>
        <authorList>
            <person name="Bruniche-Olsen A."/>
            <person name="Black A.N."/>
            <person name="Fields C.J."/>
            <person name="Walden K."/>
            <person name="Dewoody J.A."/>
        </authorList>
    </citation>
    <scope>NUCLEOTIDE SEQUENCE [LARGE SCALE GENOMIC DNA]</scope>
    <source>
        <strain evidence="1">ER-17-0199</strain>
        <tissue evidence="1">Blubber</tissue>
    </source>
</reference>
<evidence type="ECO:0000313" key="1">
    <source>
        <dbReference type="EMBL" id="KAJ8780307.1"/>
    </source>
</evidence>
<dbReference type="AlphaFoldDB" id="A0AB34GMR1"/>
<proteinExistence type="predicted"/>
<dbReference type="EMBL" id="JAIQCJ010002160">
    <property type="protein sequence ID" value="KAJ8780307.1"/>
    <property type="molecule type" value="Genomic_DNA"/>
</dbReference>
<sequence>MCSGVRAEQVADSPRATVCEQHQDARGCQPL</sequence>